<gene>
    <name evidence="2" type="ORF">EKO04_006676</name>
</gene>
<organism evidence="2 3">
    <name type="scientific">Ascochyta lentis</name>
    <dbReference type="NCBI Taxonomy" id="205686"/>
    <lineage>
        <taxon>Eukaryota</taxon>
        <taxon>Fungi</taxon>
        <taxon>Dikarya</taxon>
        <taxon>Ascomycota</taxon>
        <taxon>Pezizomycotina</taxon>
        <taxon>Dothideomycetes</taxon>
        <taxon>Pleosporomycetidae</taxon>
        <taxon>Pleosporales</taxon>
        <taxon>Pleosporineae</taxon>
        <taxon>Didymellaceae</taxon>
        <taxon>Ascochyta</taxon>
    </lineage>
</organism>
<dbReference type="Proteomes" id="UP000651452">
    <property type="component" value="Unassembled WGS sequence"/>
</dbReference>
<name>A0A8H7J1L0_9PLEO</name>
<reference evidence="2" key="2">
    <citation type="submission" date="2020-09" db="EMBL/GenBank/DDBJ databases">
        <title>Reference genome assembly for Australian Ascochyta lentis isolate Al4.</title>
        <authorList>
            <person name="Lee R.C."/>
            <person name="Farfan-Caceres L.M."/>
            <person name="Debler J.W."/>
            <person name="Williams A.H."/>
            <person name="Henares B.M."/>
        </authorList>
    </citation>
    <scope>NUCLEOTIDE SEQUENCE</scope>
    <source>
        <strain evidence="2">Al4</strain>
    </source>
</reference>
<evidence type="ECO:0000256" key="1">
    <source>
        <dbReference type="SAM" id="SignalP"/>
    </source>
</evidence>
<feature type="signal peptide" evidence="1">
    <location>
        <begin position="1"/>
        <end position="18"/>
    </location>
</feature>
<reference evidence="2" key="1">
    <citation type="submission" date="2018-12" db="EMBL/GenBank/DDBJ databases">
        <authorList>
            <person name="Syme R.A."/>
            <person name="Farfan-Caceres L."/>
            <person name="Lichtenzveig J."/>
        </authorList>
    </citation>
    <scope>NUCLEOTIDE SEQUENCE</scope>
    <source>
        <strain evidence="2">Al4</strain>
    </source>
</reference>
<dbReference type="EMBL" id="RZGK01000011">
    <property type="protein sequence ID" value="KAF9695491.1"/>
    <property type="molecule type" value="Genomic_DNA"/>
</dbReference>
<feature type="chain" id="PRO_5034441746" evidence="1">
    <location>
        <begin position="19"/>
        <end position="115"/>
    </location>
</feature>
<protein>
    <submittedName>
        <fullName evidence="2">Uncharacterized protein</fullName>
    </submittedName>
</protein>
<comment type="caution">
    <text evidence="2">The sequence shown here is derived from an EMBL/GenBank/DDBJ whole genome shotgun (WGS) entry which is preliminary data.</text>
</comment>
<accession>A0A8H7J1L0</accession>
<dbReference type="OrthoDB" id="3734810at2759"/>
<sequence>MQFYTSLILLALGVSVQAECYIAGARGTVGDKGCCWGGEAGSDACLRQTGSASCLQDGNVQSSNFCMNNGIPNTKCNADCCDIATGLGQPCPKSKNRCDAESGCPYRSFPGGKLL</sequence>
<evidence type="ECO:0000313" key="2">
    <source>
        <dbReference type="EMBL" id="KAF9695491.1"/>
    </source>
</evidence>
<proteinExistence type="predicted"/>
<keyword evidence="3" id="KW-1185">Reference proteome</keyword>
<dbReference type="AlphaFoldDB" id="A0A8H7J1L0"/>
<evidence type="ECO:0000313" key="3">
    <source>
        <dbReference type="Proteomes" id="UP000651452"/>
    </source>
</evidence>
<keyword evidence="1" id="KW-0732">Signal</keyword>